<proteinExistence type="predicted"/>
<feature type="compositionally biased region" description="Low complexity" evidence="1">
    <location>
        <begin position="203"/>
        <end position="242"/>
    </location>
</feature>
<sequence length="300" mass="30166">MLTSKARRRLAIKTSAIAVLGAGIFVGVPALASSMVPKPVTYMCKNVLNAAAQPTEVKFQMDLAGPLTAVSPSATAVVTWKMTLPTPSLPAPSAIAATERVVVDADVVVTGTPNPLPTETRTVGASSTPGAVASGAPMPLPTILVSLTPTARGTMAVIPQDFALLVGPTSAAGSELDWYTCDIAPGKEAEATAAAALVTVATGTPTSTNTSTGSTTPTPTSTPTTTPTTPKPTKTTTKFVTETPKDNNGKVTKTPKAGADTGGGGDMGPDGRMFILTGSLLILAAGAGGLMIRRRGLNRG</sequence>
<reference evidence="3 4" key="1">
    <citation type="submission" date="2020-08" db="EMBL/GenBank/DDBJ databases">
        <title>Genomic Encyclopedia of Type Strains, Phase IV (KMG-IV): sequencing the most valuable type-strain genomes for metagenomic binning, comparative biology and taxonomic classification.</title>
        <authorList>
            <person name="Goeker M."/>
        </authorList>
    </citation>
    <scope>NUCLEOTIDE SEQUENCE [LARGE SCALE GENOMIC DNA]</scope>
    <source>
        <strain evidence="3 4">DSM 45385</strain>
    </source>
</reference>
<keyword evidence="2" id="KW-0812">Transmembrane</keyword>
<keyword evidence="2" id="KW-1133">Transmembrane helix</keyword>
<keyword evidence="2" id="KW-0472">Membrane</keyword>
<accession>A0A7W8ED59</accession>
<comment type="caution">
    <text evidence="3">The sequence shown here is derived from an EMBL/GenBank/DDBJ whole genome shotgun (WGS) entry which is preliminary data.</text>
</comment>
<evidence type="ECO:0000313" key="4">
    <source>
        <dbReference type="Proteomes" id="UP000568380"/>
    </source>
</evidence>
<gene>
    <name evidence="3" type="ORF">HNR40_000620</name>
</gene>
<feature type="region of interest" description="Disordered" evidence="1">
    <location>
        <begin position="203"/>
        <end position="265"/>
    </location>
</feature>
<protein>
    <submittedName>
        <fullName evidence="3">Uncharacterized protein</fullName>
    </submittedName>
</protein>
<evidence type="ECO:0000256" key="1">
    <source>
        <dbReference type="SAM" id="MobiDB-lite"/>
    </source>
</evidence>
<evidence type="ECO:0000313" key="3">
    <source>
        <dbReference type="EMBL" id="MBB5075174.1"/>
    </source>
</evidence>
<dbReference type="EMBL" id="JACHIN010000001">
    <property type="protein sequence ID" value="MBB5075174.1"/>
    <property type="molecule type" value="Genomic_DNA"/>
</dbReference>
<dbReference type="RefSeq" id="WP_184958127.1">
    <property type="nucleotide sequence ID" value="NZ_JACHIN010000001.1"/>
</dbReference>
<feature type="transmembrane region" description="Helical" evidence="2">
    <location>
        <begin position="273"/>
        <end position="292"/>
    </location>
</feature>
<keyword evidence="4" id="KW-1185">Reference proteome</keyword>
<organism evidence="3 4">
    <name type="scientific">Nonomuraea endophytica</name>
    <dbReference type="NCBI Taxonomy" id="714136"/>
    <lineage>
        <taxon>Bacteria</taxon>
        <taxon>Bacillati</taxon>
        <taxon>Actinomycetota</taxon>
        <taxon>Actinomycetes</taxon>
        <taxon>Streptosporangiales</taxon>
        <taxon>Streptosporangiaceae</taxon>
        <taxon>Nonomuraea</taxon>
    </lineage>
</organism>
<evidence type="ECO:0000256" key="2">
    <source>
        <dbReference type="SAM" id="Phobius"/>
    </source>
</evidence>
<name>A0A7W8ED59_9ACTN</name>
<dbReference type="AlphaFoldDB" id="A0A7W8ED59"/>
<dbReference type="Proteomes" id="UP000568380">
    <property type="component" value="Unassembled WGS sequence"/>
</dbReference>